<evidence type="ECO:0000256" key="7">
    <source>
        <dbReference type="ARBA" id="ARBA00022786"/>
    </source>
</evidence>
<feature type="transmembrane region" description="Helical" evidence="11">
    <location>
        <begin position="833"/>
        <end position="851"/>
    </location>
</feature>
<keyword evidence="8 11" id="KW-1133">Transmembrane helix</keyword>
<comment type="pathway">
    <text evidence="3">Protein modification; protein ubiquitination.</text>
</comment>
<feature type="transmembrane region" description="Helical" evidence="11">
    <location>
        <begin position="1107"/>
        <end position="1128"/>
    </location>
</feature>
<evidence type="ECO:0000313" key="14">
    <source>
        <dbReference type="Proteomes" id="UP000605846"/>
    </source>
</evidence>
<keyword evidence="9 11" id="KW-0472">Membrane</keyword>
<keyword evidence="6 11" id="KW-0812">Transmembrane</keyword>
<evidence type="ECO:0000256" key="8">
    <source>
        <dbReference type="ARBA" id="ARBA00022989"/>
    </source>
</evidence>
<comment type="subcellular location">
    <subcellularLocation>
        <location evidence="2">Membrane</location>
        <topology evidence="2">Multi-pass membrane protein</topology>
    </subcellularLocation>
</comment>
<feature type="transmembrane region" description="Helical" evidence="11">
    <location>
        <begin position="771"/>
        <end position="791"/>
    </location>
</feature>
<feature type="transmembrane region" description="Helical" evidence="11">
    <location>
        <begin position="1162"/>
        <end position="1185"/>
    </location>
</feature>
<evidence type="ECO:0000256" key="3">
    <source>
        <dbReference type="ARBA" id="ARBA00004906"/>
    </source>
</evidence>
<dbReference type="GO" id="GO:0061630">
    <property type="term" value="F:ubiquitin protein ligase activity"/>
    <property type="evidence" value="ECO:0007669"/>
    <property type="project" value="UniProtKB-EC"/>
</dbReference>
<feature type="region of interest" description="Disordered" evidence="10">
    <location>
        <begin position="316"/>
        <end position="411"/>
    </location>
</feature>
<dbReference type="Proteomes" id="UP000605846">
    <property type="component" value="Unassembled WGS sequence"/>
</dbReference>
<dbReference type="Pfam" id="PF23113">
    <property type="entry name" value="MARCHF6_C"/>
    <property type="match status" value="1"/>
</dbReference>
<dbReference type="GO" id="GO:0005789">
    <property type="term" value="C:endoplasmic reticulum membrane"/>
    <property type="evidence" value="ECO:0007669"/>
    <property type="project" value="TreeGrafter"/>
</dbReference>
<evidence type="ECO:0000256" key="6">
    <source>
        <dbReference type="ARBA" id="ARBA00022692"/>
    </source>
</evidence>
<dbReference type="PANTHER" id="PTHR13145:SF0">
    <property type="entry name" value="E3 UBIQUITIN-PROTEIN LIGASE MARCHF6"/>
    <property type="match status" value="1"/>
</dbReference>
<feature type="region of interest" description="Disordered" evidence="10">
    <location>
        <begin position="214"/>
        <end position="250"/>
    </location>
</feature>
<feature type="transmembrane region" description="Helical" evidence="11">
    <location>
        <begin position="719"/>
        <end position="742"/>
    </location>
</feature>
<feature type="transmembrane region" description="Helical" evidence="11">
    <location>
        <begin position="515"/>
        <end position="536"/>
    </location>
</feature>
<accession>A0A8H7BQN3</accession>
<evidence type="ECO:0000256" key="1">
    <source>
        <dbReference type="ARBA" id="ARBA00000900"/>
    </source>
</evidence>
<organism evidence="13 14">
    <name type="scientific">Apophysomyces ossiformis</name>
    <dbReference type="NCBI Taxonomy" id="679940"/>
    <lineage>
        <taxon>Eukaryota</taxon>
        <taxon>Fungi</taxon>
        <taxon>Fungi incertae sedis</taxon>
        <taxon>Mucoromycota</taxon>
        <taxon>Mucoromycotina</taxon>
        <taxon>Mucoromycetes</taxon>
        <taxon>Mucorales</taxon>
        <taxon>Mucorineae</taxon>
        <taxon>Mucoraceae</taxon>
        <taxon>Apophysomyces</taxon>
    </lineage>
</organism>
<evidence type="ECO:0000313" key="13">
    <source>
        <dbReference type="EMBL" id="KAF7725250.1"/>
    </source>
</evidence>
<dbReference type="PANTHER" id="PTHR13145">
    <property type="entry name" value="SSM4 PROTEIN"/>
    <property type="match status" value="1"/>
</dbReference>
<dbReference type="InterPro" id="IPR056521">
    <property type="entry name" value="MARCHF6-like_C"/>
</dbReference>
<feature type="region of interest" description="Disordered" evidence="10">
    <location>
        <begin position="276"/>
        <end position="304"/>
    </location>
</feature>
<keyword evidence="7" id="KW-0833">Ubl conjugation pathway</keyword>
<dbReference type="OrthoDB" id="264354at2759"/>
<dbReference type="AlphaFoldDB" id="A0A8H7BQN3"/>
<evidence type="ECO:0000256" key="2">
    <source>
        <dbReference type="ARBA" id="ARBA00004141"/>
    </source>
</evidence>
<feature type="transmembrane region" description="Helical" evidence="11">
    <location>
        <begin position="20"/>
        <end position="41"/>
    </location>
</feature>
<dbReference type="GO" id="GO:0036503">
    <property type="term" value="P:ERAD pathway"/>
    <property type="evidence" value="ECO:0007669"/>
    <property type="project" value="TreeGrafter"/>
</dbReference>
<protein>
    <recommendedName>
        <fullName evidence="4">RING-type E3 ubiquitin transferase</fullName>
        <ecNumber evidence="4">2.3.2.27</ecNumber>
    </recommendedName>
</protein>
<feature type="domain" description="E3 ubiquitin-protein ligase MARCHF6-like C-terminal" evidence="12">
    <location>
        <begin position="1150"/>
        <end position="1279"/>
    </location>
</feature>
<comment type="catalytic activity">
    <reaction evidence="1">
        <text>S-ubiquitinyl-[E2 ubiquitin-conjugating enzyme]-L-cysteine + [acceptor protein]-L-lysine = [E2 ubiquitin-conjugating enzyme]-L-cysteine + N(6)-ubiquitinyl-[acceptor protein]-L-lysine.</text>
        <dbReference type="EC" id="2.3.2.27"/>
    </reaction>
</comment>
<feature type="transmembrane region" description="Helical" evidence="11">
    <location>
        <begin position="871"/>
        <end position="890"/>
    </location>
</feature>
<keyword evidence="5" id="KW-0808">Transferase</keyword>
<sequence length="1280" mass="143040">MPDRIPPRVLLRQCVGRLHIFAKTAIRAILVATVWLVILPFTTLWTWRFYFWSGENIGFTTRGDKTLSREEDTAEQHSAIENTLDDSLSEIPVVIFGRSLRELATDCFEGQIITVAVVVVFIAAYLFREWVIQNTPAEAALELVAEDADEPDGPWGNHELGDEDRRRLAQQQVAVDTLLNAMNAVDVPDQDAQEEREHISERLEQIRRSLHRKQRAMDNQFPDNQDREIHTTQSSAQEMESSSIFGSQSEANEELPAFNLYSRNYVNAQYGNEIAPRGENSFSSSDTNDIPRNSPHQSILDDPNHEFWLQREQRYREYETSAVPPEPTVQADRGNKGKGRARGEASGSHSTVFGSEDLYDTDDNEDFKTQASSSYQELNSQRSTTERDDDENGSSSSEQRQIPRGSPWSNQNALSEVDHALDPSIQIPTRVPLARHGIPAMLQPQPIDHLQVQNEVRAEQGDNDNDNDNGNGNDNNNNEEAGLQGDEGFDIGDDIEGVLEAIGMRGNLWMLVQNSVLMALMISLCLAVAVWIPYVVGRVVILIRPISFVQTPIYILRLVTDPAVDFILDSFVPFAWSALASKQSIFPERIRVGVQSLVEHFAGDMANMPHDGVQFTGSIGSTGNTVTGVSYNVSSNAFKNTAAELYLQVQRNIEAAGALALDRWHQFALGSTGLDRTVCTIVGYLVMVFLGSWYIGRSSSGRRRANGNSFNEIIRQQGVFLKVFFFIVLELVVFPTICGILLDLATLPLFSDASIDSRITFLRESPYSGIFLHWFVGTGFMFHFAVFVTLCREVIRPGVMWFIRDPNDPQFHPVQEMIERPIFTLLRKISSSAVMYSGMIVIGIGSVTLAVSKYSGVYPLRWSFGAPLSTLAIDFLAAHFLLPPLISYIGPREFAKKALSTWWRAASAHLRLTSYMFNGRHPEEEGTHVRKTWKAWLFLEKAPISSSVYADVAIHDDNSPVIFRHDGQLVRAPKHDSVPVIPNRRMLVPVDPITLEAIDETERRNGHPAASETGDEEQSTVVVYIPPNFRLRVNIAEKLSIDESIVLTIYAGVHLSFPYVVMWIYLGLLHYSSTTVLLTPYHVSFSAVLLGRHMFETYLTPESQVHDIYAFSVGAYTMVLLGSLINWVSRKYTTISEVADWKAYLDETMASGKEKFSLASKAVYFSGSLGFIIPLLLGVAIDLYVFMPIRYSKSSGALVLHLSEDWAFGVVYLGIVYGVIYVLPTNPIQRALDQLTGNGIADMDIWEVTRLAIAPVIFGTVLAILFPGALALGTIRILGK</sequence>
<proteinExistence type="predicted"/>
<feature type="transmembrane region" description="Helical" evidence="11">
    <location>
        <begin position="1045"/>
        <end position="1066"/>
    </location>
</feature>
<feature type="compositionally biased region" description="Polar residues" evidence="10">
    <location>
        <begin position="231"/>
        <end position="250"/>
    </location>
</feature>
<evidence type="ECO:0000256" key="5">
    <source>
        <dbReference type="ARBA" id="ARBA00022679"/>
    </source>
</evidence>
<dbReference type="EMBL" id="JABAYA010000101">
    <property type="protein sequence ID" value="KAF7725250.1"/>
    <property type="molecule type" value="Genomic_DNA"/>
</dbReference>
<feature type="transmembrane region" description="Helical" evidence="11">
    <location>
        <begin position="681"/>
        <end position="698"/>
    </location>
</feature>
<evidence type="ECO:0000259" key="12">
    <source>
        <dbReference type="Pfam" id="PF23113"/>
    </source>
</evidence>
<comment type="caution">
    <text evidence="13">The sequence shown here is derived from an EMBL/GenBank/DDBJ whole genome shotgun (WGS) entry which is preliminary data.</text>
</comment>
<gene>
    <name evidence="13" type="ORF">EC973_000338</name>
</gene>
<keyword evidence="14" id="KW-1185">Reference proteome</keyword>
<dbReference type="EC" id="2.3.2.27" evidence="4"/>
<evidence type="ECO:0000256" key="11">
    <source>
        <dbReference type="SAM" id="Phobius"/>
    </source>
</evidence>
<feature type="compositionally biased region" description="Polar residues" evidence="10">
    <location>
        <begin position="369"/>
        <end position="383"/>
    </location>
</feature>
<feature type="transmembrane region" description="Helical" evidence="11">
    <location>
        <begin position="108"/>
        <end position="127"/>
    </location>
</feature>
<name>A0A8H7BQN3_9FUNG</name>
<feature type="compositionally biased region" description="Low complexity" evidence="10">
    <location>
        <begin position="468"/>
        <end position="478"/>
    </location>
</feature>
<feature type="region of interest" description="Disordered" evidence="10">
    <location>
        <begin position="460"/>
        <end position="487"/>
    </location>
</feature>
<evidence type="ECO:0000256" key="10">
    <source>
        <dbReference type="SAM" id="MobiDB-lite"/>
    </source>
</evidence>
<evidence type="ECO:0000256" key="4">
    <source>
        <dbReference type="ARBA" id="ARBA00012483"/>
    </source>
</evidence>
<feature type="transmembrane region" description="Helical" evidence="11">
    <location>
        <begin position="1252"/>
        <end position="1278"/>
    </location>
</feature>
<evidence type="ECO:0000256" key="9">
    <source>
        <dbReference type="ARBA" id="ARBA00023136"/>
    </source>
</evidence>
<feature type="compositionally biased region" description="Polar residues" evidence="10">
    <location>
        <begin position="280"/>
        <end position="297"/>
    </location>
</feature>
<reference evidence="13" key="1">
    <citation type="submission" date="2020-01" db="EMBL/GenBank/DDBJ databases">
        <title>Genome Sequencing of Three Apophysomyces-Like Fungal Strains Confirms a Novel Fungal Genus in the Mucoromycota with divergent Burkholderia-like Endosymbiotic Bacteria.</title>
        <authorList>
            <person name="Stajich J.E."/>
            <person name="Macias A.M."/>
            <person name="Carter-House D."/>
            <person name="Lovett B."/>
            <person name="Kasson L.R."/>
            <person name="Berry K."/>
            <person name="Grigoriev I."/>
            <person name="Chang Y."/>
            <person name="Spatafora J."/>
            <person name="Kasson M.T."/>
        </authorList>
    </citation>
    <scope>NUCLEOTIDE SEQUENCE</scope>
    <source>
        <strain evidence="13">NRRL A-21654</strain>
    </source>
</reference>
<feature type="transmembrane region" description="Helical" evidence="11">
    <location>
        <begin position="1206"/>
        <end position="1223"/>
    </location>
</feature>